<feature type="compositionally biased region" description="Basic and acidic residues" evidence="1">
    <location>
        <begin position="238"/>
        <end position="288"/>
    </location>
</feature>
<feature type="region of interest" description="Disordered" evidence="1">
    <location>
        <begin position="87"/>
        <end position="288"/>
    </location>
</feature>
<feature type="region of interest" description="Disordered" evidence="1">
    <location>
        <begin position="43"/>
        <end position="63"/>
    </location>
</feature>
<evidence type="ECO:0000313" key="3">
    <source>
        <dbReference type="Proteomes" id="UP000078546"/>
    </source>
</evidence>
<feature type="compositionally biased region" description="Basic and acidic residues" evidence="1">
    <location>
        <begin position="357"/>
        <end position="370"/>
    </location>
</feature>
<feature type="compositionally biased region" description="Basic and acidic residues" evidence="1">
    <location>
        <begin position="116"/>
        <end position="170"/>
    </location>
</feature>
<dbReference type="AlphaFoldDB" id="A0A1A8VY84"/>
<protein>
    <submittedName>
        <fullName evidence="2">Uncharacterized protein</fullName>
    </submittedName>
</protein>
<evidence type="ECO:0000313" key="2">
    <source>
        <dbReference type="EMBL" id="SBS85556.1"/>
    </source>
</evidence>
<dbReference type="Proteomes" id="UP000078546">
    <property type="component" value="Unassembled WGS sequence"/>
</dbReference>
<feature type="region of interest" description="Disordered" evidence="1">
    <location>
        <begin position="414"/>
        <end position="442"/>
    </location>
</feature>
<evidence type="ECO:0000256" key="1">
    <source>
        <dbReference type="SAM" id="MobiDB-lite"/>
    </source>
</evidence>
<organism evidence="2 3">
    <name type="scientific">Plasmodium ovale curtisi</name>
    <dbReference type="NCBI Taxonomy" id="864141"/>
    <lineage>
        <taxon>Eukaryota</taxon>
        <taxon>Sar</taxon>
        <taxon>Alveolata</taxon>
        <taxon>Apicomplexa</taxon>
        <taxon>Aconoidasida</taxon>
        <taxon>Haemosporida</taxon>
        <taxon>Plasmodiidae</taxon>
        <taxon>Plasmodium</taxon>
        <taxon>Plasmodium (Plasmodium)</taxon>
    </lineage>
</organism>
<reference evidence="3" key="1">
    <citation type="submission" date="2016-05" db="EMBL/GenBank/DDBJ databases">
        <authorList>
            <person name="Naeem Raeece"/>
        </authorList>
    </citation>
    <scope>NUCLEOTIDE SEQUENCE [LARGE SCALE GENOMIC DNA]</scope>
</reference>
<dbReference type="EMBL" id="FLQV01000235">
    <property type="protein sequence ID" value="SBS85556.1"/>
    <property type="molecule type" value="Genomic_DNA"/>
</dbReference>
<proteinExistence type="predicted"/>
<accession>A0A1A8VY84</accession>
<gene>
    <name evidence="2" type="ORF">POVCU1_012660</name>
</gene>
<feature type="compositionally biased region" description="Low complexity" evidence="1">
    <location>
        <begin position="424"/>
        <end position="435"/>
    </location>
</feature>
<feature type="region of interest" description="Disordered" evidence="1">
    <location>
        <begin position="331"/>
        <end position="381"/>
    </location>
</feature>
<feature type="compositionally biased region" description="Basic and acidic residues" evidence="1">
    <location>
        <begin position="331"/>
        <end position="348"/>
    </location>
</feature>
<name>A0A1A8VY84_PLAOA</name>
<sequence length="609" mass="69286">MINPNKNKGDVPKIGGFQKAMLPTEKYEPQVKLNKKFQGFDKKKVNLRNLPRNNKNSESKKKKKGFFSIFKNLKIFGNTQKKNALKVKLNNPRKKKKEETKEVEKEEAVEEEEKMEEAMKVKEEKKEEIKTMGVSKKLEEDKKEEVKTKGVPKKEETKKKKEEKKEEIKIKGVPKTGETNEEPGKIPEALTEERKKKKSIEVASLLDASSDYHSSCNEKGGKREKSVYSRKMSISSSKTDKSEIPLKDNDTNSKKEKDQVRKDSELSKEKNKVSSSDPADKNLSEKGSKIFEKSKIIIMKKKSSLKDILKVPLTYASKSFLTDFVLKKKESLKEKGDRKEGPEGKEAKQSPQAEEDDQRKRENGDKHDNDEHDEEDGSETSSIIKKIEKFNFLSQKNYDENGAKSPPKVIFKSKFKIKKKKNGSNDADTSNSTSSKNVGSNTNGLNITIEDIKVKKNKLIERATLIAKEQITVPKEMLNEANEHRTHHLGTRRATKTERAEEVISTEMPFNIEPPPLFCENAFMISPLVPVEDIIDMIYAICNKSKEDTIAKLKLCKENNQRSSNVLKITLDALNGSEDSVVSNLNKNMTLQKEYLRQVDHVVASVGDD</sequence>
<feature type="compositionally biased region" description="Basic and acidic residues" evidence="1">
    <location>
        <begin position="97"/>
        <end position="106"/>
    </location>
</feature>